<gene>
    <name evidence="1" type="ORF">BpHYR1_036659</name>
</gene>
<sequence length="81" mass="9577">MIPLILDNIFNKKNKLQFHIRSEAGRQGRSEEPTIETEIVRRCELFKQYFCIINFVKLARTDTSFEASIDIILFIMELLIN</sequence>
<evidence type="ECO:0000313" key="2">
    <source>
        <dbReference type="Proteomes" id="UP000276133"/>
    </source>
</evidence>
<proteinExistence type="predicted"/>
<organism evidence="1 2">
    <name type="scientific">Brachionus plicatilis</name>
    <name type="common">Marine rotifer</name>
    <name type="synonym">Brachionus muelleri</name>
    <dbReference type="NCBI Taxonomy" id="10195"/>
    <lineage>
        <taxon>Eukaryota</taxon>
        <taxon>Metazoa</taxon>
        <taxon>Spiralia</taxon>
        <taxon>Gnathifera</taxon>
        <taxon>Rotifera</taxon>
        <taxon>Eurotatoria</taxon>
        <taxon>Monogononta</taxon>
        <taxon>Pseudotrocha</taxon>
        <taxon>Ploima</taxon>
        <taxon>Brachionidae</taxon>
        <taxon>Brachionus</taxon>
    </lineage>
</organism>
<evidence type="ECO:0000313" key="1">
    <source>
        <dbReference type="EMBL" id="RNA37207.1"/>
    </source>
</evidence>
<comment type="caution">
    <text evidence="1">The sequence shown here is derived from an EMBL/GenBank/DDBJ whole genome shotgun (WGS) entry which is preliminary data.</text>
</comment>
<reference evidence="1 2" key="1">
    <citation type="journal article" date="2018" name="Sci. Rep.">
        <title>Genomic signatures of local adaptation to the degree of environmental predictability in rotifers.</title>
        <authorList>
            <person name="Franch-Gras L."/>
            <person name="Hahn C."/>
            <person name="Garcia-Roger E.M."/>
            <person name="Carmona M.J."/>
            <person name="Serra M."/>
            <person name="Gomez A."/>
        </authorList>
    </citation>
    <scope>NUCLEOTIDE SEQUENCE [LARGE SCALE GENOMIC DNA]</scope>
    <source>
        <strain evidence="1">HYR1</strain>
    </source>
</reference>
<dbReference type="AlphaFoldDB" id="A0A3M7SNM2"/>
<name>A0A3M7SNM2_BRAPC</name>
<accession>A0A3M7SNM2</accession>
<keyword evidence="2" id="KW-1185">Reference proteome</keyword>
<protein>
    <submittedName>
        <fullName evidence="1">Uncharacterized protein</fullName>
    </submittedName>
</protein>
<dbReference type="Proteomes" id="UP000276133">
    <property type="component" value="Unassembled WGS sequence"/>
</dbReference>
<dbReference type="EMBL" id="REGN01001075">
    <property type="protein sequence ID" value="RNA37207.1"/>
    <property type="molecule type" value="Genomic_DNA"/>
</dbReference>